<dbReference type="PROSITE" id="PS00356">
    <property type="entry name" value="HTH_LACI_1"/>
    <property type="match status" value="1"/>
</dbReference>
<dbReference type="Gene3D" id="3.40.50.2300">
    <property type="match status" value="2"/>
</dbReference>
<dbReference type="Pfam" id="PF13377">
    <property type="entry name" value="Peripla_BP_3"/>
    <property type="match status" value="1"/>
</dbReference>
<dbReference type="InterPro" id="IPR028082">
    <property type="entry name" value="Peripla_BP_I"/>
</dbReference>
<dbReference type="PRINTS" id="PR00036">
    <property type="entry name" value="HTHLACI"/>
</dbReference>
<feature type="region of interest" description="Disordered" evidence="4">
    <location>
        <begin position="338"/>
        <end position="360"/>
    </location>
</feature>
<proteinExistence type="predicted"/>
<evidence type="ECO:0000256" key="4">
    <source>
        <dbReference type="SAM" id="MobiDB-lite"/>
    </source>
</evidence>
<reference evidence="7 8" key="1">
    <citation type="submission" date="2019-07" db="EMBL/GenBank/DDBJ databases">
        <title>Whole genome shotgun sequence of Cellulomonas soli NBRC 109434.</title>
        <authorList>
            <person name="Hosoyama A."/>
            <person name="Uohara A."/>
            <person name="Ohji S."/>
            <person name="Ichikawa N."/>
        </authorList>
    </citation>
    <scope>NUCLEOTIDE SEQUENCE [LARGE SCALE GENOMIC DNA]</scope>
    <source>
        <strain evidence="7 8">NBRC 109434</strain>
    </source>
</reference>
<evidence type="ECO:0000259" key="6">
    <source>
        <dbReference type="PROSITE" id="PS50943"/>
    </source>
</evidence>
<gene>
    <name evidence="7" type="primary">malR</name>
    <name evidence="7" type="ORF">CSO01_18820</name>
</gene>
<dbReference type="InterPro" id="IPR000843">
    <property type="entry name" value="HTH_LacI"/>
</dbReference>
<dbReference type="PROSITE" id="PS50932">
    <property type="entry name" value="HTH_LACI_2"/>
    <property type="match status" value="1"/>
</dbReference>
<feature type="domain" description="HTH lacI-type" evidence="5">
    <location>
        <begin position="10"/>
        <end position="65"/>
    </location>
</feature>
<comment type="caution">
    <text evidence="7">The sequence shown here is derived from an EMBL/GenBank/DDBJ whole genome shotgun (WGS) entry which is preliminary data.</text>
</comment>
<name>A0A512PD77_9CELL</name>
<dbReference type="Gene3D" id="1.10.260.40">
    <property type="entry name" value="lambda repressor-like DNA-binding domains"/>
    <property type="match status" value="1"/>
</dbReference>
<dbReference type="SMART" id="SM00354">
    <property type="entry name" value="HTH_LACI"/>
    <property type="match status" value="1"/>
</dbReference>
<dbReference type="Pfam" id="PF00356">
    <property type="entry name" value="LacI"/>
    <property type="match status" value="1"/>
</dbReference>
<organism evidence="7 8">
    <name type="scientific">Cellulomonas soli</name>
    <dbReference type="NCBI Taxonomy" id="931535"/>
    <lineage>
        <taxon>Bacteria</taxon>
        <taxon>Bacillati</taxon>
        <taxon>Actinomycetota</taxon>
        <taxon>Actinomycetes</taxon>
        <taxon>Micrococcales</taxon>
        <taxon>Cellulomonadaceae</taxon>
        <taxon>Cellulomonas</taxon>
    </lineage>
</organism>
<evidence type="ECO:0000259" key="5">
    <source>
        <dbReference type="PROSITE" id="PS50932"/>
    </source>
</evidence>
<evidence type="ECO:0000256" key="2">
    <source>
        <dbReference type="ARBA" id="ARBA00023125"/>
    </source>
</evidence>
<dbReference type="PROSITE" id="PS50943">
    <property type="entry name" value="HTH_CROC1"/>
    <property type="match status" value="1"/>
</dbReference>
<dbReference type="GO" id="GO:0000976">
    <property type="term" value="F:transcription cis-regulatory region binding"/>
    <property type="evidence" value="ECO:0007669"/>
    <property type="project" value="TreeGrafter"/>
</dbReference>
<dbReference type="SUPFAM" id="SSF47413">
    <property type="entry name" value="lambda repressor-like DNA-binding domains"/>
    <property type="match status" value="1"/>
</dbReference>
<dbReference type="PANTHER" id="PTHR30146:SF153">
    <property type="entry name" value="LACTOSE OPERON REPRESSOR"/>
    <property type="match status" value="1"/>
</dbReference>
<evidence type="ECO:0000256" key="3">
    <source>
        <dbReference type="ARBA" id="ARBA00023163"/>
    </source>
</evidence>
<evidence type="ECO:0000313" key="8">
    <source>
        <dbReference type="Proteomes" id="UP000321798"/>
    </source>
</evidence>
<dbReference type="EMBL" id="BKAL01000006">
    <property type="protein sequence ID" value="GEP69167.1"/>
    <property type="molecule type" value="Genomic_DNA"/>
</dbReference>
<keyword evidence="3" id="KW-0804">Transcription</keyword>
<protein>
    <submittedName>
        <fullName evidence="7">HTH-type transcriptional regulator MalR</fullName>
    </submittedName>
</protein>
<accession>A0A512PD77</accession>
<evidence type="ECO:0000313" key="7">
    <source>
        <dbReference type="EMBL" id="GEP69167.1"/>
    </source>
</evidence>
<dbReference type="InterPro" id="IPR010982">
    <property type="entry name" value="Lambda_DNA-bd_dom_sf"/>
</dbReference>
<dbReference type="PANTHER" id="PTHR30146">
    <property type="entry name" value="LACI-RELATED TRANSCRIPTIONAL REPRESSOR"/>
    <property type="match status" value="1"/>
</dbReference>
<sequence length="360" mass="37674">MSPTLPPVRTRLTDLAEQAGVSTATVSRVLNGKHGVSTQARQAVLAALDVLGYERPEKLRTRSAGLVGLVVPELSNPVFPAFAQVIETMLTERGYTPLLCTQSPGGTTEDQYVEMLLEHAVDGIVFVSGLHADSSASKERYHRLRSRGLPIVLVNGYAEGVDAPAVSTDDSAALEQSFRHLLSLGHRSIGLAIGPDRFTPARRKQEAFARLLRSELGIDDPSGHVVSTLFTVEGGQAAALELIDTGHTAIICGSDLMALGAIRAARSRGLSVPGDLSVVGFDDSPLIAFTDPPLTTVRQPVLAMGHAAVSALVAEISGTPASRTELVFHPELIVRGSTGAAPTASAPSPGTTSPTTRAVS</sequence>
<keyword evidence="8" id="KW-1185">Reference proteome</keyword>
<dbReference type="CDD" id="cd01392">
    <property type="entry name" value="HTH_LacI"/>
    <property type="match status" value="1"/>
</dbReference>
<dbReference type="CDD" id="cd06292">
    <property type="entry name" value="PBP1_AglR_RafR-like"/>
    <property type="match status" value="1"/>
</dbReference>
<dbReference type="AlphaFoldDB" id="A0A512PD77"/>
<feature type="domain" description="HTH cro/C1-type" evidence="6">
    <location>
        <begin position="12"/>
        <end position="55"/>
    </location>
</feature>
<evidence type="ECO:0000256" key="1">
    <source>
        <dbReference type="ARBA" id="ARBA00023015"/>
    </source>
</evidence>
<dbReference type="OrthoDB" id="3324394at2"/>
<dbReference type="InterPro" id="IPR046335">
    <property type="entry name" value="LacI/GalR-like_sensor"/>
</dbReference>
<dbReference type="InterPro" id="IPR001387">
    <property type="entry name" value="Cro/C1-type_HTH"/>
</dbReference>
<dbReference type="SUPFAM" id="SSF53822">
    <property type="entry name" value="Periplasmic binding protein-like I"/>
    <property type="match status" value="1"/>
</dbReference>
<keyword evidence="1" id="KW-0805">Transcription regulation</keyword>
<dbReference type="Proteomes" id="UP000321798">
    <property type="component" value="Unassembled WGS sequence"/>
</dbReference>
<keyword evidence="2" id="KW-0238">DNA-binding</keyword>
<dbReference type="GO" id="GO:0003700">
    <property type="term" value="F:DNA-binding transcription factor activity"/>
    <property type="evidence" value="ECO:0007669"/>
    <property type="project" value="TreeGrafter"/>
</dbReference>